<keyword evidence="1" id="KW-0472">Membrane</keyword>
<feature type="transmembrane region" description="Helical" evidence="1">
    <location>
        <begin position="55"/>
        <end position="74"/>
    </location>
</feature>
<keyword evidence="1" id="KW-0812">Transmembrane</keyword>
<protein>
    <submittedName>
        <fullName evidence="2">Uncharacterized protein</fullName>
    </submittedName>
</protein>
<sequence length="75" mass="8457">MQYAAAPYLFINALSVHICFNSLLIIIAFAHGVTWFLHSNLYLINLYLIVDTSLFLLYTCYIITLTGGVLAGYIH</sequence>
<dbReference type="PATRIC" id="fig|1209989.3.peg.3065"/>
<dbReference type="KEGG" id="tae:TepiRe1_2676"/>
<evidence type="ECO:0000313" key="3">
    <source>
        <dbReference type="Proteomes" id="UP000010802"/>
    </source>
</evidence>
<evidence type="ECO:0000256" key="1">
    <source>
        <dbReference type="SAM" id="Phobius"/>
    </source>
</evidence>
<dbReference type="Proteomes" id="UP000010802">
    <property type="component" value="Chromosome"/>
</dbReference>
<dbReference type="AlphaFoldDB" id="L0S6S5"/>
<accession>L0S6S5</accession>
<evidence type="ECO:0000313" key="2">
    <source>
        <dbReference type="EMBL" id="CCP27542.1"/>
    </source>
</evidence>
<name>L0S6S5_TEPAE</name>
<keyword evidence="1" id="KW-1133">Transmembrane helix</keyword>
<feature type="transmembrane region" description="Helical" evidence="1">
    <location>
        <begin position="9"/>
        <end position="35"/>
    </location>
</feature>
<proteinExistence type="predicted"/>
<dbReference type="HOGENOM" id="CLU_2669842_0_0_9"/>
<organism evidence="2 3">
    <name type="scientific">Tepidanaerobacter acetatoxydans (strain DSM 21804 / JCM 16047 / Re1)</name>
    <dbReference type="NCBI Taxonomy" id="1209989"/>
    <lineage>
        <taxon>Bacteria</taxon>
        <taxon>Bacillati</taxon>
        <taxon>Bacillota</taxon>
        <taxon>Clostridia</taxon>
        <taxon>Thermosediminibacterales</taxon>
        <taxon>Tepidanaerobacteraceae</taxon>
        <taxon>Tepidanaerobacter</taxon>
    </lineage>
</organism>
<dbReference type="EMBL" id="HF563609">
    <property type="protein sequence ID" value="CCP27542.1"/>
    <property type="molecule type" value="Genomic_DNA"/>
</dbReference>
<reference evidence="3" key="1">
    <citation type="journal article" date="2013" name="Genome Announc.">
        <title>First genome sequence of a syntrophic acetate-oxidizing bacterium, Tepidanaerobacter acetatoxydans strain Re1.</title>
        <authorList>
            <person name="Manzoor S."/>
            <person name="Bongcam-Rudloff E."/>
            <person name="Schnurer A."/>
            <person name="Muller B."/>
        </authorList>
    </citation>
    <scope>NUCLEOTIDE SEQUENCE [LARGE SCALE GENOMIC DNA]</scope>
    <source>
        <strain evidence="3">Re1</strain>
    </source>
</reference>
<gene>
    <name evidence="2" type="ordered locus">TEPIRE1_2676</name>
</gene>
<keyword evidence="3" id="KW-1185">Reference proteome</keyword>